<gene>
    <name evidence="2" type="ORF">EDD76_10539</name>
</gene>
<feature type="domain" description="Transposase IS66 central" evidence="1">
    <location>
        <begin position="19"/>
        <end position="185"/>
    </location>
</feature>
<reference evidence="2 3" key="1">
    <citation type="submission" date="2019-03" db="EMBL/GenBank/DDBJ databases">
        <title>Genomic Encyclopedia of Type Strains, Phase IV (KMG-IV): sequencing the most valuable type-strain genomes for metagenomic binning, comparative biology and taxonomic classification.</title>
        <authorList>
            <person name="Goeker M."/>
        </authorList>
    </citation>
    <scope>NUCLEOTIDE SEQUENCE [LARGE SCALE GENOMIC DNA]</scope>
    <source>
        <strain evidence="2 3">DSM 100556</strain>
    </source>
</reference>
<dbReference type="InterPro" id="IPR004291">
    <property type="entry name" value="Transposase_IS66_central"/>
</dbReference>
<dbReference type="PANTHER" id="PTHR33678">
    <property type="entry name" value="BLL1576 PROTEIN"/>
    <property type="match status" value="1"/>
</dbReference>
<evidence type="ECO:0000259" key="1">
    <source>
        <dbReference type="Pfam" id="PF03050"/>
    </source>
</evidence>
<comment type="caution">
    <text evidence="2">The sequence shown here is derived from an EMBL/GenBank/DDBJ whole genome shotgun (WGS) entry which is preliminary data.</text>
</comment>
<name>A0A4R1R0R2_9FIRM</name>
<organism evidence="2 3">
    <name type="scientific">Kineothrix alysoides</name>
    <dbReference type="NCBI Taxonomy" id="1469948"/>
    <lineage>
        <taxon>Bacteria</taxon>
        <taxon>Bacillati</taxon>
        <taxon>Bacillota</taxon>
        <taxon>Clostridia</taxon>
        <taxon>Lachnospirales</taxon>
        <taxon>Lachnospiraceae</taxon>
        <taxon>Kineothrix</taxon>
    </lineage>
</organism>
<proteinExistence type="predicted"/>
<dbReference type="EMBL" id="SLUO01000005">
    <property type="protein sequence ID" value="TCL58869.1"/>
    <property type="molecule type" value="Genomic_DNA"/>
</dbReference>
<evidence type="ECO:0000313" key="3">
    <source>
        <dbReference type="Proteomes" id="UP000295718"/>
    </source>
</evidence>
<evidence type="ECO:0000313" key="2">
    <source>
        <dbReference type="EMBL" id="TCL58869.1"/>
    </source>
</evidence>
<dbReference type="Pfam" id="PF03050">
    <property type="entry name" value="DDE_Tnp_IS66"/>
    <property type="match status" value="1"/>
</dbReference>
<dbReference type="AlphaFoldDB" id="A0A4R1R0R2"/>
<protein>
    <submittedName>
        <fullName evidence="2">Transposase IS66 family protein</fullName>
    </submittedName>
</protein>
<dbReference type="InterPro" id="IPR052344">
    <property type="entry name" value="Transposase-related"/>
</dbReference>
<accession>A0A4R1R0R2</accession>
<keyword evidence="3" id="KW-1185">Reference proteome</keyword>
<dbReference type="Proteomes" id="UP000295718">
    <property type="component" value="Unassembled WGS sequence"/>
</dbReference>
<sequence length="210" mass="24407">MSLIITVRPLNAESAVKKEKEWENLGVALSRATMSNWILTSYRGWLSPVVGLLHKKLLKQQYLHIDETPGQVMNEPDRKNTAGSYMWVYCSIKDSGQPVRQFVYQPGRSGTYPQEYLKGYHGFIHTDAYKGYEKVSGITRCICLTHLRRYFVEALPKDVDSPEATIPAQAVRYINQLFEIEKNWRFYPLQGGRNSVWYRKSLYWMPFGRG</sequence>